<dbReference type="GO" id="GO:0004493">
    <property type="term" value="F:methylmalonyl-CoA epimerase activity"/>
    <property type="evidence" value="ECO:0007669"/>
    <property type="project" value="TreeGrafter"/>
</dbReference>
<evidence type="ECO:0000259" key="2">
    <source>
        <dbReference type="PROSITE" id="PS51819"/>
    </source>
</evidence>
<dbReference type="EMBL" id="VGLS01001197">
    <property type="protein sequence ID" value="MBM3227108.1"/>
    <property type="molecule type" value="Genomic_DNA"/>
</dbReference>
<dbReference type="SUPFAM" id="SSF54593">
    <property type="entry name" value="Glyoxalase/Bleomycin resistance protein/Dihydroxybiphenyl dioxygenase"/>
    <property type="match status" value="1"/>
</dbReference>
<dbReference type="InterPro" id="IPR004360">
    <property type="entry name" value="Glyas_Fos-R_dOase_dom"/>
</dbReference>
<accession>A0A937W6K5</accession>
<evidence type="ECO:0000313" key="4">
    <source>
        <dbReference type="Proteomes" id="UP000712673"/>
    </source>
</evidence>
<dbReference type="Gene3D" id="3.10.180.10">
    <property type="entry name" value="2,3-Dihydroxybiphenyl 1,2-Dioxygenase, domain 1"/>
    <property type="match status" value="1"/>
</dbReference>
<dbReference type="InterPro" id="IPR037523">
    <property type="entry name" value="VOC_core"/>
</dbReference>
<dbReference type="GO" id="GO:0046491">
    <property type="term" value="P:L-methylmalonyl-CoA metabolic process"/>
    <property type="evidence" value="ECO:0007669"/>
    <property type="project" value="TreeGrafter"/>
</dbReference>
<comment type="caution">
    <text evidence="3">The sequence shown here is derived from an EMBL/GenBank/DDBJ whole genome shotgun (WGS) entry which is preliminary data.</text>
</comment>
<evidence type="ECO:0000256" key="1">
    <source>
        <dbReference type="ARBA" id="ARBA00022723"/>
    </source>
</evidence>
<dbReference type="Proteomes" id="UP000712673">
    <property type="component" value="Unassembled WGS sequence"/>
</dbReference>
<dbReference type="PROSITE" id="PS51819">
    <property type="entry name" value="VOC"/>
    <property type="match status" value="1"/>
</dbReference>
<dbReference type="InterPro" id="IPR051785">
    <property type="entry name" value="MMCE/EMCE_epimerase"/>
</dbReference>
<dbReference type="GO" id="GO:0046872">
    <property type="term" value="F:metal ion binding"/>
    <property type="evidence" value="ECO:0007669"/>
    <property type="project" value="UniProtKB-KW"/>
</dbReference>
<dbReference type="Pfam" id="PF00903">
    <property type="entry name" value="Glyoxalase"/>
    <property type="match status" value="1"/>
</dbReference>
<dbReference type="PANTHER" id="PTHR43048">
    <property type="entry name" value="METHYLMALONYL-COA EPIMERASE"/>
    <property type="match status" value="1"/>
</dbReference>
<evidence type="ECO:0000313" key="3">
    <source>
        <dbReference type="EMBL" id="MBM3227108.1"/>
    </source>
</evidence>
<keyword evidence="1" id="KW-0479">Metal-binding</keyword>
<dbReference type="PANTHER" id="PTHR43048:SF5">
    <property type="entry name" value="BLR5325 PROTEIN"/>
    <property type="match status" value="1"/>
</dbReference>
<sequence length="130" mass="14259">MMHAAKDSIDLGIICGDIHASLHFYHDLLGLAKAGVNEASTGTMHRLRFGTSDVKLIDPTHRPGAGPVGIDQQLGFRYLTFVVTNLDEVIQRLEAEHIPFTRPKTVIRPGTTIAMVKDPDGNIVEFVERG</sequence>
<gene>
    <name evidence="3" type="ORF">FJZ47_25355</name>
</gene>
<organism evidence="3 4">
    <name type="scientific">Tectimicrobiota bacterium</name>
    <dbReference type="NCBI Taxonomy" id="2528274"/>
    <lineage>
        <taxon>Bacteria</taxon>
        <taxon>Pseudomonadati</taxon>
        <taxon>Nitrospinota/Tectimicrobiota group</taxon>
        <taxon>Candidatus Tectimicrobiota</taxon>
    </lineage>
</organism>
<dbReference type="InterPro" id="IPR029068">
    <property type="entry name" value="Glyas_Bleomycin-R_OHBP_Dase"/>
</dbReference>
<dbReference type="AlphaFoldDB" id="A0A937W6K5"/>
<proteinExistence type="predicted"/>
<reference evidence="3" key="1">
    <citation type="submission" date="2019-03" db="EMBL/GenBank/DDBJ databases">
        <title>Lake Tanganyika Metagenome-Assembled Genomes (MAGs).</title>
        <authorList>
            <person name="Tran P."/>
        </authorList>
    </citation>
    <scope>NUCLEOTIDE SEQUENCE</scope>
    <source>
        <strain evidence="3">K_DeepCast_65m_m2_066</strain>
    </source>
</reference>
<protein>
    <submittedName>
        <fullName evidence="3">VOC family protein</fullName>
    </submittedName>
</protein>
<feature type="domain" description="VOC" evidence="2">
    <location>
        <begin position="5"/>
        <end position="129"/>
    </location>
</feature>
<name>A0A937W6K5_UNCTE</name>